<organism evidence="1 2">
    <name type="scientific">Streptomyces flavidovirens</name>
    <dbReference type="NCBI Taxonomy" id="67298"/>
    <lineage>
        <taxon>Bacteria</taxon>
        <taxon>Bacillati</taxon>
        <taxon>Actinomycetota</taxon>
        <taxon>Actinomycetes</taxon>
        <taxon>Kitasatosporales</taxon>
        <taxon>Streptomycetaceae</taxon>
        <taxon>Streptomyces</taxon>
    </lineage>
</organism>
<accession>A0ABW6RL85</accession>
<keyword evidence="2" id="KW-1185">Reference proteome</keyword>
<name>A0ABW6RL85_9ACTN</name>
<evidence type="ECO:0000313" key="2">
    <source>
        <dbReference type="Proteomes" id="UP001601976"/>
    </source>
</evidence>
<proteinExistence type="predicted"/>
<evidence type="ECO:0000313" key="1">
    <source>
        <dbReference type="EMBL" id="MFF3341372.1"/>
    </source>
</evidence>
<comment type="caution">
    <text evidence="1">The sequence shown here is derived from an EMBL/GenBank/DDBJ whole genome shotgun (WGS) entry which is preliminary data.</text>
</comment>
<dbReference type="EMBL" id="JBIAPK010000006">
    <property type="protein sequence ID" value="MFF3341372.1"/>
    <property type="molecule type" value="Genomic_DNA"/>
</dbReference>
<protein>
    <recommendedName>
        <fullName evidence="3">Transposase</fullName>
    </recommendedName>
</protein>
<dbReference type="RefSeq" id="WP_387896534.1">
    <property type="nucleotide sequence ID" value="NZ_JBIAPK010000006.1"/>
</dbReference>
<evidence type="ECO:0008006" key="3">
    <source>
        <dbReference type="Google" id="ProtNLM"/>
    </source>
</evidence>
<reference evidence="1 2" key="1">
    <citation type="submission" date="2024-10" db="EMBL/GenBank/DDBJ databases">
        <title>The Natural Products Discovery Center: Release of the First 8490 Sequenced Strains for Exploring Actinobacteria Biosynthetic Diversity.</title>
        <authorList>
            <person name="Kalkreuter E."/>
            <person name="Kautsar S.A."/>
            <person name="Yang D."/>
            <person name="Bader C.D."/>
            <person name="Teijaro C.N."/>
            <person name="Fluegel L."/>
            <person name="Davis C.M."/>
            <person name="Simpson J.R."/>
            <person name="Lauterbach L."/>
            <person name="Steele A.D."/>
            <person name="Gui C."/>
            <person name="Meng S."/>
            <person name="Li G."/>
            <person name="Viehrig K."/>
            <person name="Ye F."/>
            <person name="Su P."/>
            <person name="Kiefer A.F."/>
            <person name="Nichols A."/>
            <person name="Cepeda A.J."/>
            <person name="Yan W."/>
            <person name="Fan B."/>
            <person name="Jiang Y."/>
            <person name="Adhikari A."/>
            <person name="Zheng C.-J."/>
            <person name="Schuster L."/>
            <person name="Cowan T.M."/>
            <person name="Smanski M.J."/>
            <person name="Chevrette M.G."/>
            <person name="De Carvalho L.P.S."/>
            <person name="Shen B."/>
        </authorList>
    </citation>
    <scope>NUCLEOTIDE SEQUENCE [LARGE SCALE GENOMIC DNA]</scope>
    <source>
        <strain evidence="1 2">NPDC003029</strain>
    </source>
</reference>
<gene>
    <name evidence="1" type="ORF">ACFYWW_22005</name>
</gene>
<sequence>MACTVGAKMTKAFPGALVVPVRRSVRVGEAQLAMKPLRLFPPDAPASCPCARGYERNIASFLARLPHRPGLVQQFLAVVIHLARR</sequence>
<dbReference type="Proteomes" id="UP001601976">
    <property type="component" value="Unassembled WGS sequence"/>
</dbReference>